<keyword evidence="9" id="KW-0067">ATP-binding</keyword>
<evidence type="ECO:0000256" key="5">
    <source>
        <dbReference type="ARBA" id="ARBA00022777"/>
    </source>
</evidence>
<dbReference type="EMBL" id="JASJOU010000009">
    <property type="protein sequence ID" value="MDJ1503842.1"/>
    <property type="molecule type" value="Genomic_DNA"/>
</dbReference>
<dbReference type="Pfam" id="PF00512">
    <property type="entry name" value="HisKA"/>
    <property type="match status" value="1"/>
</dbReference>
<dbReference type="SUPFAM" id="SSF55874">
    <property type="entry name" value="ATPase domain of HSP90 chaperone/DNA topoisomerase II/histidine kinase"/>
    <property type="match status" value="1"/>
</dbReference>
<feature type="transmembrane region" description="Helical" evidence="7">
    <location>
        <begin position="181"/>
        <end position="200"/>
    </location>
</feature>
<keyword evidence="7" id="KW-1133">Transmembrane helix</keyword>
<evidence type="ECO:0000256" key="6">
    <source>
        <dbReference type="SAM" id="Coils"/>
    </source>
</evidence>
<keyword evidence="7" id="KW-0472">Membrane</keyword>
<sequence>MKKSLLILPQFYMYIVMGIALATLAGWQLNVDILRRIIPGLVAMNPTTAVLFIFYGIAFISIHSTSHFYQFTGVILLGLVICIGCIKIVQYIADIPDGIDSIFYGDRLREDIKYNIPNRMSIITAISFLVNSLSLYLYTKPILQKQSLANYALAVGMFISLLSVIGYIYQVDIHHSVVQRFPMAPNTALNFLLIAIALLLSQKDTGYMKEIFSPYTGGVLARKLIPSMVIIPVGMGLLLLVGSWTRLYGSDFRIALHTLGVITLMIAVLLNVIRSLNHTDEARMLAEAELTKAKELVEDHARKLEESAQEITEFSYAISHNLRTPLRAINGYTSLLKEKNHIHLDQESTQMLNILQQNTWKMGQLTDDLLSFIKISRTPILYKHINLNELVKQVLSDLKKFIRETSQIEINTLPHARGDYELLRLVYQHLLSNAIKYSELKDTLWITVGAHVSQEATVYFVKDKGCGFDMRHYDKLFGLFTRLHQEHEFQGLGIGLAVTQRIIHKHGGQIWAESEPGKGATFYFTLESHQ</sequence>
<dbReference type="InterPro" id="IPR036890">
    <property type="entry name" value="HATPase_C_sf"/>
</dbReference>
<dbReference type="InterPro" id="IPR004358">
    <property type="entry name" value="Sig_transdc_His_kin-like_C"/>
</dbReference>
<feature type="transmembrane region" description="Helical" evidence="7">
    <location>
        <begin position="12"/>
        <end position="31"/>
    </location>
</feature>
<dbReference type="GO" id="GO:0007234">
    <property type="term" value="P:osmosensory signaling via phosphorelay pathway"/>
    <property type="evidence" value="ECO:0007669"/>
    <property type="project" value="TreeGrafter"/>
</dbReference>
<dbReference type="FunFam" id="3.30.565.10:FF:000006">
    <property type="entry name" value="Sensor histidine kinase WalK"/>
    <property type="match status" value="1"/>
</dbReference>
<feature type="transmembrane region" description="Helical" evidence="7">
    <location>
        <begin position="220"/>
        <end position="242"/>
    </location>
</feature>
<dbReference type="Gene3D" id="3.30.565.10">
    <property type="entry name" value="Histidine kinase-like ATPase, C-terminal domain"/>
    <property type="match status" value="1"/>
</dbReference>
<evidence type="ECO:0000259" key="8">
    <source>
        <dbReference type="PROSITE" id="PS50109"/>
    </source>
</evidence>
<dbReference type="GO" id="GO:0000155">
    <property type="term" value="F:phosphorelay sensor kinase activity"/>
    <property type="evidence" value="ECO:0007669"/>
    <property type="project" value="InterPro"/>
</dbReference>
<protein>
    <recommendedName>
        <fullName evidence="2">histidine kinase</fullName>
        <ecNumber evidence="2">2.7.13.3</ecNumber>
    </recommendedName>
</protein>
<keyword evidence="3" id="KW-0597">Phosphoprotein</keyword>
<dbReference type="EC" id="2.7.13.3" evidence="2"/>
<evidence type="ECO:0000256" key="2">
    <source>
        <dbReference type="ARBA" id="ARBA00012438"/>
    </source>
</evidence>
<dbReference type="Gene3D" id="1.10.287.130">
    <property type="match status" value="1"/>
</dbReference>
<organism evidence="9 10">
    <name type="scientific">Xanthocytophaga agilis</name>
    <dbReference type="NCBI Taxonomy" id="3048010"/>
    <lineage>
        <taxon>Bacteria</taxon>
        <taxon>Pseudomonadati</taxon>
        <taxon>Bacteroidota</taxon>
        <taxon>Cytophagia</taxon>
        <taxon>Cytophagales</taxon>
        <taxon>Rhodocytophagaceae</taxon>
        <taxon>Xanthocytophaga</taxon>
    </lineage>
</organism>
<dbReference type="InterPro" id="IPR003594">
    <property type="entry name" value="HATPase_dom"/>
</dbReference>
<dbReference type="GO" id="GO:0005524">
    <property type="term" value="F:ATP binding"/>
    <property type="evidence" value="ECO:0007669"/>
    <property type="project" value="UniProtKB-KW"/>
</dbReference>
<dbReference type="PANTHER" id="PTHR42878:SF15">
    <property type="entry name" value="BACTERIOPHYTOCHROME"/>
    <property type="match status" value="1"/>
</dbReference>
<dbReference type="CDD" id="cd00082">
    <property type="entry name" value="HisKA"/>
    <property type="match status" value="1"/>
</dbReference>
<keyword evidence="9" id="KW-0547">Nucleotide-binding</keyword>
<feature type="transmembrane region" description="Helical" evidence="7">
    <location>
        <begin position="120"/>
        <end position="139"/>
    </location>
</feature>
<evidence type="ECO:0000256" key="3">
    <source>
        <dbReference type="ARBA" id="ARBA00022553"/>
    </source>
</evidence>
<keyword evidence="6" id="KW-0175">Coiled coil</keyword>
<keyword evidence="10" id="KW-1185">Reference proteome</keyword>
<evidence type="ECO:0000256" key="4">
    <source>
        <dbReference type="ARBA" id="ARBA00022679"/>
    </source>
</evidence>
<feature type="transmembrane region" description="Helical" evidence="7">
    <location>
        <begin position="254"/>
        <end position="273"/>
    </location>
</feature>
<dbReference type="SMART" id="SM00388">
    <property type="entry name" value="HisKA"/>
    <property type="match status" value="1"/>
</dbReference>
<dbReference type="Proteomes" id="UP001232063">
    <property type="component" value="Unassembled WGS sequence"/>
</dbReference>
<reference evidence="9" key="1">
    <citation type="submission" date="2023-05" db="EMBL/GenBank/DDBJ databases">
        <authorList>
            <person name="Zhang X."/>
        </authorList>
    </citation>
    <scope>NUCLEOTIDE SEQUENCE</scope>
    <source>
        <strain evidence="9">BD1B2-1</strain>
    </source>
</reference>
<evidence type="ECO:0000256" key="1">
    <source>
        <dbReference type="ARBA" id="ARBA00000085"/>
    </source>
</evidence>
<feature type="transmembrane region" description="Helical" evidence="7">
    <location>
        <begin position="37"/>
        <end position="62"/>
    </location>
</feature>
<dbReference type="PANTHER" id="PTHR42878">
    <property type="entry name" value="TWO-COMPONENT HISTIDINE KINASE"/>
    <property type="match status" value="1"/>
</dbReference>
<feature type="transmembrane region" description="Helical" evidence="7">
    <location>
        <begin position="74"/>
        <end position="93"/>
    </location>
</feature>
<keyword evidence="5" id="KW-0418">Kinase</keyword>
<dbReference type="PRINTS" id="PR00344">
    <property type="entry name" value="BCTRLSENSOR"/>
</dbReference>
<keyword evidence="7" id="KW-0812">Transmembrane</keyword>
<accession>A0AAE3RAL7</accession>
<dbReference type="InterPro" id="IPR003661">
    <property type="entry name" value="HisK_dim/P_dom"/>
</dbReference>
<feature type="coiled-coil region" evidence="6">
    <location>
        <begin position="283"/>
        <end position="310"/>
    </location>
</feature>
<dbReference type="InterPro" id="IPR005467">
    <property type="entry name" value="His_kinase_dom"/>
</dbReference>
<dbReference type="InterPro" id="IPR036097">
    <property type="entry name" value="HisK_dim/P_sf"/>
</dbReference>
<feature type="transmembrane region" description="Helical" evidence="7">
    <location>
        <begin position="151"/>
        <end position="169"/>
    </location>
</feature>
<dbReference type="SMART" id="SM00387">
    <property type="entry name" value="HATPase_c"/>
    <property type="match status" value="1"/>
</dbReference>
<dbReference type="AlphaFoldDB" id="A0AAE3RAL7"/>
<evidence type="ECO:0000313" key="9">
    <source>
        <dbReference type="EMBL" id="MDJ1503842.1"/>
    </source>
</evidence>
<evidence type="ECO:0000256" key="7">
    <source>
        <dbReference type="SAM" id="Phobius"/>
    </source>
</evidence>
<name>A0AAE3RAL7_9BACT</name>
<keyword evidence="4" id="KW-0808">Transferase</keyword>
<comment type="catalytic activity">
    <reaction evidence="1">
        <text>ATP + protein L-histidine = ADP + protein N-phospho-L-histidine.</text>
        <dbReference type="EC" id="2.7.13.3"/>
    </reaction>
</comment>
<comment type="caution">
    <text evidence="9">The sequence shown here is derived from an EMBL/GenBank/DDBJ whole genome shotgun (WGS) entry which is preliminary data.</text>
</comment>
<dbReference type="PROSITE" id="PS50109">
    <property type="entry name" value="HIS_KIN"/>
    <property type="match status" value="1"/>
</dbReference>
<dbReference type="Pfam" id="PF02518">
    <property type="entry name" value="HATPase_c"/>
    <property type="match status" value="1"/>
</dbReference>
<dbReference type="RefSeq" id="WP_314514501.1">
    <property type="nucleotide sequence ID" value="NZ_JASJOU010000009.1"/>
</dbReference>
<proteinExistence type="predicted"/>
<dbReference type="InterPro" id="IPR050351">
    <property type="entry name" value="BphY/WalK/GraS-like"/>
</dbReference>
<feature type="domain" description="Histidine kinase" evidence="8">
    <location>
        <begin position="317"/>
        <end position="530"/>
    </location>
</feature>
<dbReference type="GO" id="GO:0030295">
    <property type="term" value="F:protein kinase activator activity"/>
    <property type="evidence" value="ECO:0007669"/>
    <property type="project" value="TreeGrafter"/>
</dbReference>
<evidence type="ECO:0000313" key="10">
    <source>
        <dbReference type="Proteomes" id="UP001232063"/>
    </source>
</evidence>
<dbReference type="SUPFAM" id="SSF47384">
    <property type="entry name" value="Homodimeric domain of signal transducing histidine kinase"/>
    <property type="match status" value="1"/>
</dbReference>
<gene>
    <name evidence="9" type="ORF">QNI22_24480</name>
</gene>
<dbReference type="GO" id="GO:0000156">
    <property type="term" value="F:phosphorelay response regulator activity"/>
    <property type="evidence" value="ECO:0007669"/>
    <property type="project" value="TreeGrafter"/>
</dbReference>